<dbReference type="InterPro" id="IPR002197">
    <property type="entry name" value="HTH_Fis"/>
</dbReference>
<evidence type="ECO:0000259" key="6">
    <source>
        <dbReference type="PROSITE" id="PS50045"/>
    </source>
</evidence>
<keyword evidence="4" id="KW-0804">Transcription</keyword>
<dbReference type="Gene3D" id="3.40.50.2300">
    <property type="match status" value="1"/>
</dbReference>
<reference evidence="8 9" key="1">
    <citation type="submission" date="2018-07" db="EMBL/GenBank/DDBJ databases">
        <title>Genome sequencing of Runella.</title>
        <authorList>
            <person name="Baek M.-G."/>
            <person name="Yi H."/>
        </authorList>
    </citation>
    <scope>NUCLEOTIDE SEQUENCE [LARGE SCALE GENOMIC DNA]</scope>
    <source>
        <strain evidence="8 9">HYN0085</strain>
    </source>
</reference>
<dbReference type="InterPro" id="IPR058031">
    <property type="entry name" value="AAA_lid_NorR"/>
</dbReference>
<protein>
    <submittedName>
        <fullName evidence="8">Sigma-54-dependent Fis family transcriptional regulator</fullName>
    </submittedName>
</protein>
<dbReference type="CDD" id="cd00009">
    <property type="entry name" value="AAA"/>
    <property type="match status" value="1"/>
</dbReference>
<dbReference type="InterPro" id="IPR001789">
    <property type="entry name" value="Sig_transdc_resp-reg_receiver"/>
</dbReference>
<dbReference type="Pfam" id="PF00072">
    <property type="entry name" value="Response_reg"/>
    <property type="match status" value="1"/>
</dbReference>
<evidence type="ECO:0000256" key="4">
    <source>
        <dbReference type="ARBA" id="ARBA00023163"/>
    </source>
</evidence>
<dbReference type="PROSITE" id="PS00675">
    <property type="entry name" value="SIGMA54_INTERACT_1"/>
    <property type="match status" value="1"/>
</dbReference>
<evidence type="ECO:0000256" key="1">
    <source>
        <dbReference type="ARBA" id="ARBA00022741"/>
    </source>
</evidence>
<evidence type="ECO:0000256" key="3">
    <source>
        <dbReference type="ARBA" id="ARBA00023015"/>
    </source>
</evidence>
<name>A0A344THK8_9BACT</name>
<keyword evidence="1" id="KW-0547">Nucleotide-binding</keyword>
<evidence type="ECO:0000313" key="9">
    <source>
        <dbReference type="Proteomes" id="UP000251993"/>
    </source>
</evidence>
<dbReference type="PANTHER" id="PTHR32071:SF121">
    <property type="entry name" value="SIGMA L-DEPENDENT TRANSCRIPTIONAL REGULATOR YQIR-RELATED"/>
    <property type="match status" value="1"/>
</dbReference>
<gene>
    <name evidence="8" type="ORF">DR864_10460</name>
</gene>
<keyword evidence="3" id="KW-0805">Transcription regulation</keyword>
<dbReference type="InterPro" id="IPR025662">
    <property type="entry name" value="Sigma_54_int_dom_ATP-bd_1"/>
</dbReference>
<dbReference type="Gene3D" id="1.10.8.60">
    <property type="match status" value="1"/>
</dbReference>
<dbReference type="AlphaFoldDB" id="A0A344THK8"/>
<keyword evidence="5" id="KW-0597">Phosphoprotein</keyword>
<dbReference type="SMART" id="SM00448">
    <property type="entry name" value="REC"/>
    <property type="match status" value="1"/>
</dbReference>
<evidence type="ECO:0000313" key="8">
    <source>
        <dbReference type="EMBL" id="AXE18129.1"/>
    </source>
</evidence>
<dbReference type="GO" id="GO:0000160">
    <property type="term" value="P:phosphorelay signal transduction system"/>
    <property type="evidence" value="ECO:0007669"/>
    <property type="project" value="InterPro"/>
</dbReference>
<dbReference type="PANTHER" id="PTHR32071">
    <property type="entry name" value="TRANSCRIPTIONAL REGULATORY PROTEIN"/>
    <property type="match status" value="1"/>
</dbReference>
<keyword evidence="2" id="KW-0067">ATP-binding</keyword>
<organism evidence="8 9">
    <name type="scientific">Runella rosea</name>
    <dbReference type="NCBI Taxonomy" id="2259595"/>
    <lineage>
        <taxon>Bacteria</taxon>
        <taxon>Pseudomonadati</taxon>
        <taxon>Bacteroidota</taxon>
        <taxon>Cytophagia</taxon>
        <taxon>Cytophagales</taxon>
        <taxon>Spirosomataceae</taxon>
        <taxon>Runella</taxon>
    </lineage>
</organism>
<dbReference type="InterPro" id="IPR003593">
    <property type="entry name" value="AAA+_ATPase"/>
</dbReference>
<dbReference type="SMART" id="SM00382">
    <property type="entry name" value="AAA"/>
    <property type="match status" value="1"/>
</dbReference>
<dbReference type="Pfam" id="PF25601">
    <property type="entry name" value="AAA_lid_14"/>
    <property type="match status" value="1"/>
</dbReference>
<proteinExistence type="predicted"/>
<dbReference type="GO" id="GO:0005524">
    <property type="term" value="F:ATP binding"/>
    <property type="evidence" value="ECO:0007669"/>
    <property type="project" value="UniProtKB-KW"/>
</dbReference>
<dbReference type="Proteomes" id="UP000251993">
    <property type="component" value="Chromosome"/>
</dbReference>
<dbReference type="Gene3D" id="1.10.10.60">
    <property type="entry name" value="Homeodomain-like"/>
    <property type="match status" value="1"/>
</dbReference>
<dbReference type="PROSITE" id="PS00676">
    <property type="entry name" value="SIGMA54_INTERACT_2"/>
    <property type="match status" value="1"/>
</dbReference>
<dbReference type="KEGG" id="run:DR864_10460"/>
<dbReference type="InterPro" id="IPR011006">
    <property type="entry name" value="CheY-like_superfamily"/>
</dbReference>
<dbReference type="InterPro" id="IPR002078">
    <property type="entry name" value="Sigma_54_int"/>
</dbReference>
<dbReference type="InterPro" id="IPR027417">
    <property type="entry name" value="P-loop_NTPase"/>
</dbReference>
<dbReference type="GO" id="GO:0043565">
    <property type="term" value="F:sequence-specific DNA binding"/>
    <property type="evidence" value="ECO:0007669"/>
    <property type="project" value="InterPro"/>
</dbReference>
<dbReference type="Pfam" id="PF00158">
    <property type="entry name" value="Sigma54_activat"/>
    <property type="match status" value="1"/>
</dbReference>
<evidence type="ECO:0000259" key="7">
    <source>
        <dbReference type="PROSITE" id="PS50110"/>
    </source>
</evidence>
<dbReference type="PROSITE" id="PS50045">
    <property type="entry name" value="SIGMA54_INTERACT_4"/>
    <property type="match status" value="1"/>
</dbReference>
<dbReference type="SUPFAM" id="SSF52172">
    <property type="entry name" value="CheY-like"/>
    <property type="match status" value="1"/>
</dbReference>
<feature type="domain" description="Sigma-54 factor interaction" evidence="6">
    <location>
        <begin position="142"/>
        <end position="371"/>
    </location>
</feature>
<dbReference type="InterPro" id="IPR009057">
    <property type="entry name" value="Homeodomain-like_sf"/>
</dbReference>
<dbReference type="Pfam" id="PF02954">
    <property type="entry name" value="HTH_8"/>
    <property type="match status" value="1"/>
</dbReference>
<dbReference type="InterPro" id="IPR025943">
    <property type="entry name" value="Sigma_54_int_dom_ATP-bd_2"/>
</dbReference>
<dbReference type="SUPFAM" id="SSF46689">
    <property type="entry name" value="Homeodomain-like"/>
    <property type="match status" value="1"/>
</dbReference>
<sequence>MPNLLLIDDEIKLRGLLKRILEFEGYHVSEADNAHSAFKILEKQDIQVVVCDVKLPDAHGVELTQRLKTQFPLVEIILLTAYGTIADGVQAVKNGAFDYLTKGDDNDRIVPLVARATEKAELRQKVHRLEEKVNQKFGFGSILGTSPAIQEVIELAQKVAVTDTTVLLLGETGTGKEVFAQAIHQQSPRCDKPFVALNCSAFSREILESELFGHRAGAFTGALKDKKGLMEEAHGGTLFLDEIGEMSPDLQAKLLRVLETNTFYKVGDTKPTQVSVRFVAATNRDLQKEAENQHFRLDLYYRLSVFEIKLPSLRSRVEDIPLLAAHFVQIYAAKMNRPTPKLSASFLEKLQQSAWKGNIRELKNVIERAVILADHDELTPRQLPFEMQFSTANFTPGVATLAEIEKQHIDWMLHHTQHNKTETARLLGIGLTTLYRKIEEYEL</sequence>
<dbReference type="FunFam" id="3.40.50.300:FF:000006">
    <property type="entry name" value="DNA-binding transcriptional regulator NtrC"/>
    <property type="match status" value="1"/>
</dbReference>
<dbReference type="PROSITE" id="PS50110">
    <property type="entry name" value="RESPONSE_REGULATORY"/>
    <property type="match status" value="1"/>
</dbReference>
<keyword evidence="9" id="KW-1185">Reference proteome</keyword>
<dbReference type="SUPFAM" id="SSF52540">
    <property type="entry name" value="P-loop containing nucleoside triphosphate hydrolases"/>
    <property type="match status" value="1"/>
</dbReference>
<dbReference type="Gene3D" id="3.40.50.300">
    <property type="entry name" value="P-loop containing nucleotide triphosphate hydrolases"/>
    <property type="match status" value="1"/>
</dbReference>
<evidence type="ECO:0000256" key="2">
    <source>
        <dbReference type="ARBA" id="ARBA00022840"/>
    </source>
</evidence>
<evidence type="ECO:0000256" key="5">
    <source>
        <dbReference type="PROSITE-ProRule" id="PRU00169"/>
    </source>
</evidence>
<dbReference type="RefSeq" id="WP_114066914.1">
    <property type="nucleotide sequence ID" value="NZ_CP030850.1"/>
</dbReference>
<accession>A0A344THK8</accession>
<feature type="modified residue" description="4-aspartylphosphate" evidence="5">
    <location>
        <position position="52"/>
    </location>
</feature>
<dbReference type="PRINTS" id="PR01590">
    <property type="entry name" value="HTHFIS"/>
</dbReference>
<feature type="domain" description="Response regulatory" evidence="7">
    <location>
        <begin position="3"/>
        <end position="117"/>
    </location>
</feature>
<dbReference type="OrthoDB" id="9782110at2"/>
<dbReference type="GO" id="GO:0006355">
    <property type="term" value="P:regulation of DNA-templated transcription"/>
    <property type="evidence" value="ECO:0007669"/>
    <property type="project" value="InterPro"/>
</dbReference>
<dbReference type="EMBL" id="CP030850">
    <property type="protein sequence ID" value="AXE18129.1"/>
    <property type="molecule type" value="Genomic_DNA"/>
</dbReference>